<dbReference type="EMBL" id="JAEPRJ010000001">
    <property type="protein sequence ID" value="MBK5896987.1"/>
    <property type="molecule type" value="Genomic_DNA"/>
</dbReference>
<dbReference type="InterPro" id="IPR036890">
    <property type="entry name" value="HATPase_C_sf"/>
</dbReference>
<name>A0ABS1IYR8_9FIRM</name>
<keyword evidence="9" id="KW-1133">Transmembrane helix</keyword>
<evidence type="ECO:0000256" key="6">
    <source>
        <dbReference type="ARBA" id="ARBA00022777"/>
    </source>
</evidence>
<evidence type="ECO:0000256" key="7">
    <source>
        <dbReference type="ARBA" id="ARBA00023012"/>
    </source>
</evidence>
<organism evidence="11 12">
    <name type="scientific">Catonella massiliensis</name>
    <dbReference type="NCBI Taxonomy" id="2799636"/>
    <lineage>
        <taxon>Bacteria</taxon>
        <taxon>Bacillati</taxon>
        <taxon>Bacillota</taxon>
        <taxon>Clostridia</taxon>
        <taxon>Lachnospirales</taxon>
        <taxon>Lachnospiraceae</taxon>
        <taxon>Catonella</taxon>
    </lineage>
</organism>
<evidence type="ECO:0000256" key="8">
    <source>
        <dbReference type="SAM" id="MobiDB-lite"/>
    </source>
</evidence>
<keyword evidence="12" id="KW-1185">Reference proteome</keyword>
<dbReference type="PROSITE" id="PS50109">
    <property type="entry name" value="HIS_KIN"/>
    <property type="match status" value="1"/>
</dbReference>
<dbReference type="InterPro" id="IPR036097">
    <property type="entry name" value="HisK_dim/P_sf"/>
</dbReference>
<gene>
    <name evidence="11" type="ORF">JJN12_04205</name>
</gene>
<dbReference type="EC" id="2.7.13.3" evidence="3"/>
<dbReference type="Proteomes" id="UP000604730">
    <property type="component" value="Unassembled WGS sequence"/>
</dbReference>
<accession>A0ABS1IYR8</accession>
<feature type="transmembrane region" description="Helical" evidence="9">
    <location>
        <begin position="12"/>
        <end position="36"/>
    </location>
</feature>
<feature type="region of interest" description="Disordered" evidence="8">
    <location>
        <begin position="56"/>
        <end position="77"/>
    </location>
</feature>
<evidence type="ECO:0000313" key="11">
    <source>
        <dbReference type="EMBL" id="MBK5896987.1"/>
    </source>
</evidence>
<evidence type="ECO:0000256" key="4">
    <source>
        <dbReference type="ARBA" id="ARBA00022553"/>
    </source>
</evidence>
<dbReference type="Gene3D" id="3.30.565.10">
    <property type="entry name" value="Histidine kinase-like ATPase, C-terminal domain"/>
    <property type="match status" value="1"/>
</dbReference>
<dbReference type="SUPFAM" id="SSF55874">
    <property type="entry name" value="ATPase domain of HSP90 chaperone/DNA topoisomerase II/histidine kinase"/>
    <property type="match status" value="1"/>
</dbReference>
<dbReference type="SUPFAM" id="SSF47384">
    <property type="entry name" value="Homodimeric domain of signal transducing histidine kinase"/>
    <property type="match status" value="1"/>
</dbReference>
<dbReference type="Gene3D" id="1.10.287.130">
    <property type="match status" value="1"/>
</dbReference>
<keyword evidence="9" id="KW-0472">Membrane</keyword>
<evidence type="ECO:0000256" key="9">
    <source>
        <dbReference type="SAM" id="Phobius"/>
    </source>
</evidence>
<keyword evidence="4" id="KW-0597">Phosphoprotein</keyword>
<dbReference type="InterPro" id="IPR050351">
    <property type="entry name" value="BphY/WalK/GraS-like"/>
</dbReference>
<dbReference type="InterPro" id="IPR003661">
    <property type="entry name" value="HisK_dim/P_dom"/>
</dbReference>
<keyword evidence="9" id="KW-0812">Transmembrane</keyword>
<sequence length="418" mass="46384">MKKNNAISRLRFKLIAVSMAVTLLILGLIVGGINYINFKKVIDNADTTIDYLANNYNTEETRPEPPDEEGGGDGFRPFDDGISPEVKFESRYFVVSFDSEGNVASSDTKHIFAISDEDSIKIAKQIYEGSSDRGFYRNYRYAKISLNGYNAVMCLDVYNGLSSANYFLIVSLSASFIGWITVFIIVLAFSKRIIAPVSKSYERQKRFISDAGHEIKTPLAIIEADIGVMEINDGENEWLDDIKVQVRRLAKLTNDLIHLSKLDEGKDSLKFIDFSVSDLAKETVTSFSGLATINNKKLEANIKPNLTLKGDAESIRELLTILLDNAIKYSTGDGNIVLEINKKNGHITIDAVNSAKGLSKENAEHLFDRFYRVDNSRNSETGGHGIGLSMAKAIVNAHNGKITAEVTENEELRIKVVI</sequence>
<dbReference type="PANTHER" id="PTHR45453">
    <property type="entry name" value="PHOSPHATE REGULON SENSOR PROTEIN PHOR"/>
    <property type="match status" value="1"/>
</dbReference>
<feature type="transmembrane region" description="Helical" evidence="9">
    <location>
        <begin position="166"/>
        <end position="189"/>
    </location>
</feature>
<evidence type="ECO:0000259" key="10">
    <source>
        <dbReference type="PROSITE" id="PS50109"/>
    </source>
</evidence>
<evidence type="ECO:0000256" key="5">
    <source>
        <dbReference type="ARBA" id="ARBA00022679"/>
    </source>
</evidence>
<dbReference type="RefSeq" id="WP_208428506.1">
    <property type="nucleotide sequence ID" value="NZ_JAEPRJ010000001.1"/>
</dbReference>
<protein>
    <recommendedName>
        <fullName evidence="3">histidine kinase</fullName>
        <ecNumber evidence="3">2.7.13.3</ecNumber>
    </recommendedName>
</protein>
<keyword evidence="5" id="KW-0808">Transferase</keyword>
<evidence type="ECO:0000256" key="1">
    <source>
        <dbReference type="ARBA" id="ARBA00000085"/>
    </source>
</evidence>
<feature type="domain" description="Histidine kinase" evidence="10">
    <location>
        <begin position="210"/>
        <end position="418"/>
    </location>
</feature>
<dbReference type="Pfam" id="PF00512">
    <property type="entry name" value="HisKA"/>
    <property type="match status" value="1"/>
</dbReference>
<dbReference type="GO" id="GO:0016301">
    <property type="term" value="F:kinase activity"/>
    <property type="evidence" value="ECO:0007669"/>
    <property type="project" value="UniProtKB-KW"/>
</dbReference>
<comment type="caution">
    <text evidence="11">The sequence shown here is derived from an EMBL/GenBank/DDBJ whole genome shotgun (WGS) entry which is preliminary data.</text>
</comment>
<dbReference type="Pfam" id="PF02518">
    <property type="entry name" value="HATPase_c"/>
    <property type="match status" value="1"/>
</dbReference>
<evidence type="ECO:0000256" key="3">
    <source>
        <dbReference type="ARBA" id="ARBA00012438"/>
    </source>
</evidence>
<comment type="subcellular location">
    <subcellularLocation>
        <location evidence="2">Membrane</location>
    </subcellularLocation>
</comment>
<dbReference type="SMART" id="SM00387">
    <property type="entry name" value="HATPase_c"/>
    <property type="match status" value="1"/>
</dbReference>
<dbReference type="SMART" id="SM00388">
    <property type="entry name" value="HisKA"/>
    <property type="match status" value="1"/>
</dbReference>
<evidence type="ECO:0000313" key="12">
    <source>
        <dbReference type="Proteomes" id="UP000604730"/>
    </source>
</evidence>
<keyword evidence="6 11" id="KW-0418">Kinase</keyword>
<evidence type="ECO:0000256" key="2">
    <source>
        <dbReference type="ARBA" id="ARBA00004370"/>
    </source>
</evidence>
<dbReference type="InterPro" id="IPR003594">
    <property type="entry name" value="HATPase_dom"/>
</dbReference>
<dbReference type="PANTHER" id="PTHR45453:SF1">
    <property type="entry name" value="PHOSPHATE REGULON SENSOR PROTEIN PHOR"/>
    <property type="match status" value="1"/>
</dbReference>
<comment type="catalytic activity">
    <reaction evidence="1">
        <text>ATP + protein L-histidine = ADP + protein N-phospho-L-histidine.</text>
        <dbReference type="EC" id="2.7.13.3"/>
    </reaction>
</comment>
<proteinExistence type="predicted"/>
<dbReference type="InterPro" id="IPR004358">
    <property type="entry name" value="Sig_transdc_His_kin-like_C"/>
</dbReference>
<reference evidence="11 12" key="1">
    <citation type="submission" date="2021-01" db="EMBL/GenBank/DDBJ databases">
        <title>Isolation and description of Catonella massiliensis sp. nov., a novel Catonella species, isolated from a stable periodontitis subject.</title>
        <authorList>
            <person name="Antezack A."/>
            <person name="Boxberger M."/>
            <person name="La Scola B."/>
            <person name="Monnet-Corti V."/>
        </authorList>
    </citation>
    <scope>NUCLEOTIDE SEQUENCE [LARGE SCALE GENOMIC DNA]</scope>
    <source>
        <strain evidence="11 12">Marseille-Q4567</strain>
    </source>
</reference>
<dbReference type="CDD" id="cd00082">
    <property type="entry name" value="HisKA"/>
    <property type="match status" value="1"/>
</dbReference>
<keyword evidence="7" id="KW-0902">Two-component regulatory system</keyword>
<dbReference type="PRINTS" id="PR00344">
    <property type="entry name" value="BCTRLSENSOR"/>
</dbReference>
<dbReference type="InterPro" id="IPR005467">
    <property type="entry name" value="His_kinase_dom"/>
</dbReference>